<dbReference type="AlphaFoldDB" id="A0A6A6GYT2"/>
<evidence type="ECO:0000313" key="1">
    <source>
        <dbReference type="EMBL" id="KAF2230779.1"/>
    </source>
</evidence>
<evidence type="ECO:0000313" key="2">
    <source>
        <dbReference type="Proteomes" id="UP000800092"/>
    </source>
</evidence>
<organism evidence="1 2">
    <name type="scientific">Viridothelium virens</name>
    <name type="common">Speckled blister lichen</name>
    <name type="synonym">Trypethelium virens</name>
    <dbReference type="NCBI Taxonomy" id="1048519"/>
    <lineage>
        <taxon>Eukaryota</taxon>
        <taxon>Fungi</taxon>
        <taxon>Dikarya</taxon>
        <taxon>Ascomycota</taxon>
        <taxon>Pezizomycotina</taxon>
        <taxon>Dothideomycetes</taxon>
        <taxon>Dothideomycetes incertae sedis</taxon>
        <taxon>Trypetheliales</taxon>
        <taxon>Trypetheliaceae</taxon>
        <taxon>Viridothelium</taxon>
    </lineage>
</organism>
<reference evidence="1" key="1">
    <citation type="journal article" date="2020" name="Stud. Mycol.">
        <title>101 Dothideomycetes genomes: a test case for predicting lifestyles and emergence of pathogens.</title>
        <authorList>
            <person name="Haridas S."/>
            <person name="Albert R."/>
            <person name="Binder M."/>
            <person name="Bloem J."/>
            <person name="Labutti K."/>
            <person name="Salamov A."/>
            <person name="Andreopoulos B."/>
            <person name="Baker S."/>
            <person name="Barry K."/>
            <person name="Bills G."/>
            <person name="Bluhm B."/>
            <person name="Cannon C."/>
            <person name="Castanera R."/>
            <person name="Culley D."/>
            <person name="Daum C."/>
            <person name="Ezra D."/>
            <person name="Gonzalez J."/>
            <person name="Henrissat B."/>
            <person name="Kuo A."/>
            <person name="Liang C."/>
            <person name="Lipzen A."/>
            <person name="Lutzoni F."/>
            <person name="Magnuson J."/>
            <person name="Mondo S."/>
            <person name="Nolan M."/>
            <person name="Ohm R."/>
            <person name="Pangilinan J."/>
            <person name="Park H.-J."/>
            <person name="Ramirez L."/>
            <person name="Alfaro M."/>
            <person name="Sun H."/>
            <person name="Tritt A."/>
            <person name="Yoshinaga Y."/>
            <person name="Zwiers L.-H."/>
            <person name="Turgeon B."/>
            <person name="Goodwin S."/>
            <person name="Spatafora J."/>
            <person name="Crous P."/>
            <person name="Grigoriev I."/>
        </authorList>
    </citation>
    <scope>NUCLEOTIDE SEQUENCE</scope>
    <source>
        <strain evidence="1">Tuck. ex Michener</strain>
    </source>
</reference>
<name>A0A6A6GYT2_VIRVR</name>
<protein>
    <submittedName>
        <fullName evidence="1">Uncharacterized protein</fullName>
    </submittedName>
</protein>
<dbReference type="Proteomes" id="UP000800092">
    <property type="component" value="Unassembled WGS sequence"/>
</dbReference>
<gene>
    <name evidence="1" type="ORF">EV356DRAFT_553316</name>
</gene>
<accession>A0A6A6GYT2</accession>
<keyword evidence="2" id="KW-1185">Reference proteome</keyword>
<proteinExistence type="predicted"/>
<dbReference type="EMBL" id="ML991836">
    <property type="protein sequence ID" value="KAF2230779.1"/>
    <property type="molecule type" value="Genomic_DNA"/>
</dbReference>
<sequence>MLDEALDKIDVTRANSKDVVIEDRSKLIRQQLEIEADIEPSSYTASSVRKRQRRYTAFRRERMQRAAIVQPIPWHG</sequence>